<evidence type="ECO:0000256" key="13">
    <source>
        <dbReference type="SAM" id="Phobius"/>
    </source>
</evidence>
<dbReference type="Pfam" id="PF15879">
    <property type="entry name" value="MWFE"/>
    <property type="match status" value="1"/>
</dbReference>
<evidence type="ECO:0000256" key="10">
    <source>
        <dbReference type="ARBA" id="ARBA00022989"/>
    </source>
</evidence>
<comment type="subcellular location">
    <subcellularLocation>
        <location evidence="2">Mitochondrion inner membrane</location>
        <topology evidence="2">Single-pass membrane protein</topology>
        <orientation evidence="2">Matrix side</orientation>
    </subcellularLocation>
</comment>
<comment type="caution">
    <text evidence="14">The sequence shown here is derived from an EMBL/GenBank/DDBJ whole genome shotgun (WGS) entry which is preliminary data.</text>
</comment>
<keyword evidence="10 13" id="KW-1133">Transmembrane helix</keyword>
<comment type="similarity">
    <text evidence="3">Belongs to the complex I NDUFA1 subunit family.</text>
</comment>
<evidence type="ECO:0000256" key="4">
    <source>
        <dbReference type="ARBA" id="ARBA00016392"/>
    </source>
</evidence>
<feature type="transmembrane region" description="Helical" evidence="13">
    <location>
        <begin position="12"/>
        <end position="29"/>
    </location>
</feature>
<keyword evidence="15" id="KW-1185">Reference proteome</keyword>
<keyword evidence="8" id="KW-0999">Mitochondrion inner membrane</keyword>
<evidence type="ECO:0000256" key="11">
    <source>
        <dbReference type="ARBA" id="ARBA00023128"/>
    </source>
</evidence>
<evidence type="ECO:0000256" key="2">
    <source>
        <dbReference type="ARBA" id="ARBA00004298"/>
    </source>
</evidence>
<reference evidence="14 15" key="1">
    <citation type="journal article" date="2024" name="J Genomics">
        <title>Draft genome sequencing and assembly of Favolaschia claudopus CIRM-BRFM 2984 isolated from oak limbs.</title>
        <authorList>
            <person name="Navarro D."/>
            <person name="Drula E."/>
            <person name="Chaduli D."/>
            <person name="Cazenave R."/>
            <person name="Ahrendt S."/>
            <person name="Wang J."/>
            <person name="Lipzen A."/>
            <person name="Daum C."/>
            <person name="Barry K."/>
            <person name="Grigoriev I.V."/>
            <person name="Favel A."/>
            <person name="Rosso M.N."/>
            <person name="Martin F."/>
        </authorList>
    </citation>
    <scope>NUCLEOTIDE SEQUENCE [LARGE SCALE GENOMIC DNA]</scope>
    <source>
        <strain evidence="14 15">CIRM-BRFM 2984</strain>
    </source>
</reference>
<gene>
    <name evidence="14" type="ORF">R3P38DRAFT_691766</name>
</gene>
<dbReference type="EMBL" id="JAWWNJ010000002">
    <property type="protein sequence ID" value="KAK7062252.1"/>
    <property type="molecule type" value="Genomic_DNA"/>
</dbReference>
<keyword evidence="12 13" id="KW-0472">Membrane</keyword>
<accession>A0AAW0EF73</accession>
<dbReference type="GO" id="GO:0005743">
    <property type="term" value="C:mitochondrial inner membrane"/>
    <property type="evidence" value="ECO:0007669"/>
    <property type="project" value="UniProtKB-SubCell"/>
</dbReference>
<evidence type="ECO:0000256" key="8">
    <source>
        <dbReference type="ARBA" id="ARBA00022792"/>
    </source>
</evidence>
<sequence length="76" mass="8600">MPIPWEALIPSGLMITMFGVTGFLANLSFRAQNQGKPPRYHLERWDEIMIARDYRLTGHNRGQTSDPVIPSATDSK</sequence>
<evidence type="ECO:0000313" key="14">
    <source>
        <dbReference type="EMBL" id="KAK7062252.1"/>
    </source>
</evidence>
<evidence type="ECO:0000256" key="6">
    <source>
        <dbReference type="ARBA" id="ARBA00022660"/>
    </source>
</evidence>
<dbReference type="InterPro" id="IPR017384">
    <property type="entry name" value="NADH_Ub_cplx-1_asu_su-1"/>
</dbReference>
<evidence type="ECO:0000256" key="3">
    <source>
        <dbReference type="ARBA" id="ARBA00009960"/>
    </source>
</evidence>
<evidence type="ECO:0000256" key="9">
    <source>
        <dbReference type="ARBA" id="ARBA00022982"/>
    </source>
</evidence>
<comment type="function">
    <text evidence="1">Accessory subunit of the mitochondrial membrane respiratory chain NADH dehydrogenase (Complex I), that is believed not to be involved in catalysis. Complex I functions in the transfer of electrons from NADH to the respiratory chain. The immediate electron acceptor for the enzyme is believed to be ubiquinone.</text>
</comment>
<dbReference type="Proteomes" id="UP001362999">
    <property type="component" value="Unassembled WGS sequence"/>
</dbReference>
<evidence type="ECO:0000256" key="12">
    <source>
        <dbReference type="ARBA" id="ARBA00023136"/>
    </source>
</evidence>
<dbReference type="PANTHER" id="PTHR17098:SF2">
    <property type="entry name" value="NADH DEHYDROGENASE [UBIQUINONE] 1 ALPHA SUBCOMPLEX SUBUNIT 1"/>
    <property type="match status" value="1"/>
</dbReference>
<evidence type="ECO:0000256" key="7">
    <source>
        <dbReference type="ARBA" id="ARBA00022692"/>
    </source>
</evidence>
<keyword evidence="9" id="KW-0249">Electron transport</keyword>
<evidence type="ECO:0000256" key="1">
    <source>
        <dbReference type="ARBA" id="ARBA00003195"/>
    </source>
</evidence>
<dbReference type="PANTHER" id="PTHR17098">
    <property type="entry name" value="NADH-UBIQUINONE OXIDOREDUCTASE MWFE SUBUNIT"/>
    <property type="match status" value="1"/>
</dbReference>
<proteinExistence type="inferred from homology"/>
<keyword evidence="11" id="KW-0496">Mitochondrion</keyword>
<name>A0AAW0EF73_9AGAR</name>
<keyword evidence="5" id="KW-0813">Transport</keyword>
<keyword evidence="6" id="KW-0679">Respiratory chain</keyword>
<organism evidence="14 15">
    <name type="scientific">Favolaschia claudopus</name>
    <dbReference type="NCBI Taxonomy" id="2862362"/>
    <lineage>
        <taxon>Eukaryota</taxon>
        <taxon>Fungi</taxon>
        <taxon>Dikarya</taxon>
        <taxon>Basidiomycota</taxon>
        <taxon>Agaricomycotina</taxon>
        <taxon>Agaricomycetes</taxon>
        <taxon>Agaricomycetidae</taxon>
        <taxon>Agaricales</taxon>
        <taxon>Marasmiineae</taxon>
        <taxon>Mycenaceae</taxon>
        <taxon>Favolaschia</taxon>
    </lineage>
</organism>
<protein>
    <recommendedName>
        <fullName evidence="4">NADH dehydrogenase [ubiquinone] 1 alpha subcomplex subunit 1</fullName>
    </recommendedName>
</protein>
<evidence type="ECO:0000256" key="5">
    <source>
        <dbReference type="ARBA" id="ARBA00022448"/>
    </source>
</evidence>
<keyword evidence="7 13" id="KW-0812">Transmembrane</keyword>
<evidence type="ECO:0000313" key="15">
    <source>
        <dbReference type="Proteomes" id="UP001362999"/>
    </source>
</evidence>
<dbReference type="AlphaFoldDB" id="A0AAW0EF73"/>